<dbReference type="AlphaFoldDB" id="A0A2S6NN11"/>
<dbReference type="PROSITE" id="PS51197">
    <property type="entry name" value="HTH_RRF2_2"/>
    <property type="match status" value="1"/>
</dbReference>
<keyword evidence="3" id="KW-1185">Reference proteome</keyword>
<dbReference type="GO" id="GO:0003700">
    <property type="term" value="F:DNA-binding transcription factor activity"/>
    <property type="evidence" value="ECO:0007669"/>
    <property type="project" value="TreeGrafter"/>
</dbReference>
<dbReference type="InterPro" id="IPR000944">
    <property type="entry name" value="Tscrpt_reg_Rrf2"/>
</dbReference>
<dbReference type="Proteomes" id="UP000239724">
    <property type="component" value="Unassembled WGS sequence"/>
</dbReference>
<dbReference type="EMBL" id="NHRY01000042">
    <property type="protein sequence ID" value="PPQ38153.1"/>
    <property type="molecule type" value="Genomic_DNA"/>
</dbReference>
<dbReference type="InterPro" id="IPR036390">
    <property type="entry name" value="WH_DNA-bd_sf"/>
</dbReference>
<dbReference type="Pfam" id="PF02082">
    <property type="entry name" value="Rrf2"/>
    <property type="match status" value="1"/>
</dbReference>
<evidence type="ECO:0008006" key="4">
    <source>
        <dbReference type="Google" id="ProtNLM"/>
    </source>
</evidence>
<gene>
    <name evidence="2" type="ORF">CCS01_02725</name>
</gene>
<protein>
    <recommendedName>
        <fullName evidence="4">Rrf2 family transcriptional regulator</fullName>
    </recommendedName>
</protein>
<evidence type="ECO:0000313" key="2">
    <source>
        <dbReference type="EMBL" id="PPQ38153.1"/>
    </source>
</evidence>
<sequence length="135" mass="14736">MRLLASTDIALRLLMLLAREPPGQHVSVDVLAQKLGGLSRHHLHKIVQDLTAMEVTRTVRGAGGGVLLARPAGKIRLGTLIRRLEEGQAVVECFKSGGCDCTFMPRCRLRGMLRDAQHGFYQGLDEHTLADCLPG</sequence>
<evidence type="ECO:0000313" key="3">
    <source>
        <dbReference type="Proteomes" id="UP000239724"/>
    </source>
</evidence>
<name>A0A2S6NN11_RHOGL</name>
<dbReference type="PANTHER" id="PTHR33221">
    <property type="entry name" value="WINGED HELIX-TURN-HELIX TRANSCRIPTIONAL REGULATOR, RRF2 FAMILY"/>
    <property type="match status" value="1"/>
</dbReference>
<dbReference type="PANTHER" id="PTHR33221:SF4">
    <property type="entry name" value="HTH-TYPE TRANSCRIPTIONAL REPRESSOR NSRR"/>
    <property type="match status" value="1"/>
</dbReference>
<dbReference type="Gene3D" id="1.10.10.10">
    <property type="entry name" value="Winged helix-like DNA-binding domain superfamily/Winged helix DNA-binding domain"/>
    <property type="match status" value="1"/>
</dbReference>
<proteinExistence type="predicted"/>
<dbReference type="RefSeq" id="WP_104517303.1">
    <property type="nucleotide sequence ID" value="NZ_NHRY01000042.1"/>
</dbReference>
<dbReference type="OrthoDB" id="9795923at2"/>
<dbReference type="InterPro" id="IPR036388">
    <property type="entry name" value="WH-like_DNA-bd_sf"/>
</dbReference>
<dbReference type="GO" id="GO:0005829">
    <property type="term" value="C:cytosol"/>
    <property type="evidence" value="ECO:0007669"/>
    <property type="project" value="TreeGrafter"/>
</dbReference>
<reference evidence="2 3" key="1">
    <citation type="journal article" date="2018" name="Arch. Microbiol.">
        <title>New insights into the metabolic potential of the phototrophic purple bacterium Rhodopila globiformis DSM 161(T) from its draft genome sequence and evidence for a vanadium-dependent nitrogenase.</title>
        <authorList>
            <person name="Imhoff J.F."/>
            <person name="Rahn T."/>
            <person name="Kunzel S."/>
            <person name="Neulinger S.C."/>
        </authorList>
    </citation>
    <scope>NUCLEOTIDE SEQUENCE [LARGE SCALE GENOMIC DNA]</scope>
    <source>
        <strain evidence="2 3">DSM 161</strain>
    </source>
</reference>
<comment type="caution">
    <text evidence="2">The sequence shown here is derived from an EMBL/GenBank/DDBJ whole genome shotgun (WGS) entry which is preliminary data.</text>
</comment>
<dbReference type="GO" id="GO:0003677">
    <property type="term" value="F:DNA binding"/>
    <property type="evidence" value="ECO:0007669"/>
    <property type="project" value="UniProtKB-KW"/>
</dbReference>
<keyword evidence="1" id="KW-0238">DNA-binding</keyword>
<evidence type="ECO:0000256" key="1">
    <source>
        <dbReference type="ARBA" id="ARBA00023125"/>
    </source>
</evidence>
<dbReference type="SUPFAM" id="SSF46785">
    <property type="entry name" value="Winged helix' DNA-binding domain"/>
    <property type="match status" value="1"/>
</dbReference>
<organism evidence="2 3">
    <name type="scientific">Rhodopila globiformis</name>
    <name type="common">Rhodopseudomonas globiformis</name>
    <dbReference type="NCBI Taxonomy" id="1071"/>
    <lineage>
        <taxon>Bacteria</taxon>
        <taxon>Pseudomonadati</taxon>
        <taxon>Pseudomonadota</taxon>
        <taxon>Alphaproteobacteria</taxon>
        <taxon>Acetobacterales</taxon>
        <taxon>Acetobacteraceae</taxon>
        <taxon>Rhodopila</taxon>
    </lineage>
</organism>
<dbReference type="NCBIfam" id="TIGR00738">
    <property type="entry name" value="rrf2_super"/>
    <property type="match status" value="1"/>
</dbReference>
<accession>A0A2S6NN11</accession>